<feature type="compositionally biased region" description="Polar residues" evidence="1">
    <location>
        <begin position="1"/>
        <end position="10"/>
    </location>
</feature>
<dbReference type="Pfam" id="PF10967">
    <property type="entry name" value="DUF2769"/>
    <property type="match status" value="1"/>
</dbReference>
<comment type="caution">
    <text evidence="2">The sequence shown here is derived from an EMBL/GenBank/DDBJ whole genome shotgun (WGS) entry which is preliminary data.</text>
</comment>
<dbReference type="Proteomes" id="UP001246244">
    <property type="component" value="Unassembled WGS sequence"/>
</dbReference>
<protein>
    <submittedName>
        <fullName evidence="2">DUF2769 domain-containing protein</fullName>
    </submittedName>
</protein>
<keyword evidence="3" id="KW-1185">Reference proteome</keyword>
<accession>A0ABU2D2G8</accession>
<evidence type="ECO:0000313" key="2">
    <source>
        <dbReference type="EMBL" id="MDR7666178.1"/>
    </source>
</evidence>
<name>A0ABU2D2G8_9EURY</name>
<evidence type="ECO:0000313" key="3">
    <source>
        <dbReference type="Proteomes" id="UP001246244"/>
    </source>
</evidence>
<feature type="region of interest" description="Disordered" evidence="1">
    <location>
        <begin position="1"/>
        <end position="20"/>
    </location>
</feature>
<evidence type="ECO:0000256" key="1">
    <source>
        <dbReference type="SAM" id="MobiDB-lite"/>
    </source>
</evidence>
<dbReference type="InterPro" id="IPR020075">
    <property type="entry name" value="Uncharacterised_AF2234"/>
</dbReference>
<gene>
    <name evidence="2" type="ORF">RG963_10405</name>
</gene>
<sequence length="139" mass="15573">MGSKITTGNESIGEGRKSAEKAPDIIQQARKEYGRYFGICGSYHHLKACICKSCPSYSDGAGMFCSRNKCPVQGKKEGCLCEACELFRKFRLEGEYFCLQAEKPKFSGEMSYASLNRCRNSLDHETRVCVLGETERVNK</sequence>
<dbReference type="RefSeq" id="WP_310576203.1">
    <property type="nucleotide sequence ID" value="NZ_JAVKPK010000040.1"/>
</dbReference>
<reference evidence="3" key="1">
    <citation type="submission" date="2023-07" db="EMBL/GenBank/DDBJ databases">
        <title>Whole-genome sequencing of a new Methanosarcina sp. Z-7115.</title>
        <authorList>
            <person name="Zhilina T.N."/>
            <person name="Merkel A.Y."/>
        </authorList>
    </citation>
    <scope>NUCLEOTIDE SEQUENCE [LARGE SCALE GENOMIC DNA]</scope>
    <source>
        <strain evidence="3">Z-7115</strain>
    </source>
</reference>
<organism evidence="2 3">
    <name type="scientific">Methanosarcina baikalica</name>
    <dbReference type="NCBI Taxonomy" id="3073890"/>
    <lineage>
        <taxon>Archaea</taxon>
        <taxon>Methanobacteriati</taxon>
        <taxon>Methanobacteriota</taxon>
        <taxon>Stenosarchaea group</taxon>
        <taxon>Methanomicrobia</taxon>
        <taxon>Methanosarcinales</taxon>
        <taxon>Methanosarcinaceae</taxon>
        <taxon>Methanosarcina</taxon>
    </lineage>
</organism>
<proteinExistence type="predicted"/>
<dbReference type="EMBL" id="JAVKPK010000040">
    <property type="protein sequence ID" value="MDR7666178.1"/>
    <property type="molecule type" value="Genomic_DNA"/>
</dbReference>